<dbReference type="AlphaFoldDB" id="A0A1X6XHY2"/>
<feature type="transmembrane region" description="Helical" evidence="7">
    <location>
        <begin position="167"/>
        <end position="187"/>
    </location>
</feature>
<evidence type="ECO:0000256" key="6">
    <source>
        <dbReference type="ARBA" id="ARBA00023136"/>
    </source>
</evidence>
<keyword evidence="6 7" id="KW-0472">Membrane</keyword>
<feature type="transmembrane region" description="Helical" evidence="7">
    <location>
        <begin position="55"/>
        <end position="76"/>
    </location>
</feature>
<evidence type="ECO:0000256" key="2">
    <source>
        <dbReference type="ARBA" id="ARBA00010792"/>
    </source>
</evidence>
<organism evidence="9 10">
    <name type="scientific">Brevibacterium yomogidense</name>
    <dbReference type="NCBI Taxonomy" id="946573"/>
    <lineage>
        <taxon>Bacteria</taxon>
        <taxon>Bacillati</taxon>
        <taxon>Actinomycetota</taxon>
        <taxon>Actinomycetes</taxon>
        <taxon>Micrococcales</taxon>
        <taxon>Brevibacteriaceae</taxon>
        <taxon>Brevibacterium</taxon>
    </lineage>
</organism>
<evidence type="ECO:0000256" key="1">
    <source>
        <dbReference type="ARBA" id="ARBA00004651"/>
    </source>
</evidence>
<dbReference type="PANTHER" id="PTHR42709:SF6">
    <property type="entry name" value="UNDECAPRENYL PHOSPHATE TRANSPORTER A"/>
    <property type="match status" value="1"/>
</dbReference>
<dbReference type="EMBL" id="FWFF01000017">
    <property type="protein sequence ID" value="SLM98750.1"/>
    <property type="molecule type" value="Genomic_DNA"/>
</dbReference>
<dbReference type="PANTHER" id="PTHR42709">
    <property type="entry name" value="ALKALINE PHOSPHATASE LIKE PROTEIN"/>
    <property type="match status" value="1"/>
</dbReference>
<reference evidence="10" key="1">
    <citation type="submission" date="2017-02" db="EMBL/GenBank/DDBJ databases">
        <authorList>
            <person name="Dridi B."/>
        </authorList>
    </citation>
    <scope>NUCLEOTIDE SEQUENCE [LARGE SCALE GENOMIC DNA]</scope>
    <source>
        <strain evidence="10">B Co 03.10</strain>
    </source>
</reference>
<evidence type="ECO:0000256" key="4">
    <source>
        <dbReference type="ARBA" id="ARBA00022692"/>
    </source>
</evidence>
<protein>
    <submittedName>
        <fullName evidence="9">Putative integral membrane protein</fullName>
    </submittedName>
</protein>
<keyword evidence="5 7" id="KW-1133">Transmembrane helix</keyword>
<evidence type="ECO:0000256" key="5">
    <source>
        <dbReference type="ARBA" id="ARBA00022989"/>
    </source>
</evidence>
<sequence length="200" mass="21180">MQDMQDYVIGLVGSPWLYPVFGFFIAVSAAVPPIPSSALIVALGAVNAHSGAPDLALLLLAGSLGSIVGDHVMYLLGMRSGFTQWPLLRSPSNQDRIDRLSSRLAERGLLFAVIARFIPLGRTLIALISGGERVDVRQWLGLTAAAGAIWTAYSLAFGWLTSRWIPLPMWASVAIAVGGSLVIGAIISRIADRLALGTAD</sequence>
<evidence type="ECO:0000256" key="7">
    <source>
        <dbReference type="SAM" id="Phobius"/>
    </source>
</evidence>
<keyword evidence="4 7" id="KW-0812">Transmembrane</keyword>
<name>A0A1X6XHY2_9MICO</name>
<keyword evidence="3" id="KW-1003">Cell membrane</keyword>
<dbReference type="InterPro" id="IPR051311">
    <property type="entry name" value="DedA_domain"/>
</dbReference>
<evidence type="ECO:0000313" key="9">
    <source>
        <dbReference type="EMBL" id="SLM98750.1"/>
    </source>
</evidence>
<evidence type="ECO:0000259" key="8">
    <source>
        <dbReference type="Pfam" id="PF09335"/>
    </source>
</evidence>
<evidence type="ECO:0000256" key="3">
    <source>
        <dbReference type="ARBA" id="ARBA00022475"/>
    </source>
</evidence>
<comment type="subcellular location">
    <subcellularLocation>
        <location evidence="1">Cell membrane</location>
        <topology evidence="1">Multi-pass membrane protein</topology>
    </subcellularLocation>
</comment>
<feature type="domain" description="VTT" evidence="8">
    <location>
        <begin position="34"/>
        <end position="159"/>
    </location>
</feature>
<proteinExistence type="inferred from homology"/>
<evidence type="ECO:0000313" key="10">
    <source>
        <dbReference type="Proteomes" id="UP000196581"/>
    </source>
</evidence>
<dbReference type="GO" id="GO:0005886">
    <property type="term" value="C:plasma membrane"/>
    <property type="evidence" value="ECO:0007669"/>
    <property type="project" value="UniProtKB-SubCell"/>
</dbReference>
<keyword evidence="10" id="KW-1185">Reference proteome</keyword>
<dbReference type="InterPro" id="IPR032816">
    <property type="entry name" value="VTT_dom"/>
</dbReference>
<dbReference type="Pfam" id="PF09335">
    <property type="entry name" value="VTT_dom"/>
    <property type="match status" value="1"/>
</dbReference>
<gene>
    <name evidence="9" type="ORF">FM105_09525</name>
</gene>
<feature type="transmembrane region" description="Helical" evidence="7">
    <location>
        <begin position="108"/>
        <end position="127"/>
    </location>
</feature>
<comment type="similarity">
    <text evidence="2">Belongs to the DedA family.</text>
</comment>
<accession>A0A1X6XHY2</accession>
<feature type="transmembrane region" description="Helical" evidence="7">
    <location>
        <begin position="139"/>
        <end position="161"/>
    </location>
</feature>
<dbReference type="Proteomes" id="UP000196581">
    <property type="component" value="Unassembled WGS sequence"/>
</dbReference>